<comment type="caution">
    <text evidence="1">The sequence shown here is derived from an EMBL/GenBank/DDBJ whole genome shotgun (WGS) entry which is preliminary data.</text>
</comment>
<reference evidence="1 2" key="1">
    <citation type="submission" date="2022-05" db="EMBL/GenBank/DDBJ databases">
        <authorList>
            <consortium name="Genoscope - CEA"/>
            <person name="William W."/>
        </authorList>
    </citation>
    <scope>NUCLEOTIDE SEQUENCE [LARGE SCALE GENOMIC DNA]</scope>
</reference>
<evidence type="ECO:0000313" key="1">
    <source>
        <dbReference type="EMBL" id="CAH3157718.1"/>
    </source>
</evidence>
<sequence>LIDCPFRSNFCGELVNVCNCINSSLVDVVLAFEIPAAKECKVSKQKANTDNRLDTAISTVEKLKFYFRFCYTYLRECIIYFSNNFQNEWKLFVHCSSETKDGIMLTTPSTHLLLITGSNLQGIHQRYQAILASLATL</sequence>
<dbReference type="Proteomes" id="UP001159428">
    <property type="component" value="Unassembled WGS sequence"/>
</dbReference>
<protein>
    <submittedName>
        <fullName evidence="1">Uncharacterized protein</fullName>
    </submittedName>
</protein>
<evidence type="ECO:0000313" key="2">
    <source>
        <dbReference type="Proteomes" id="UP001159428"/>
    </source>
</evidence>
<feature type="non-terminal residue" evidence="1">
    <location>
        <position position="1"/>
    </location>
</feature>
<name>A0AAU9XTS7_9CNID</name>
<keyword evidence="2" id="KW-1185">Reference proteome</keyword>
<dbReference type="EMBL" id="CALNXJ010000065">
    <property type="protein sequence ID" value="CAH3157718.1"/>
    <property type="molecule type" value="Genomic_DNA"/>
</dbReference>
<accession>A0AAU9XTS7</accession>
<organism evidence="1 2">
    <name type="scientific">Pocillopora meandrina</name>
    <dbReference type="NCBI Taxonomy" id="46732"/>
    <lineage>
        <taxon>Eukaryota</taxon>
        <taxon>Metazoa</taxon>
        <taxon>Cnidaria</taxon>
        <taxon>Anthozoa</taxon>
        <taxon>Hexacorallia</taxon>
        <taxon>Scleractinia</taxon>
        <taxon>Astrocoeniina</taxon>
        <taxon>Pocilloporidae</taxon>
        <taxon>Pocillopora</taxon>
    </lineage>
</organism>
<gene>
    <name evidence="1" type="ORF">PMEA_00030104</name>
</gene>
<proteinExistence type="predicted"/>
<dbReference type="AlphaFoldDB" id="A0AAU9XTS7"/>